<reference evidence="2" key="2">
    <citation type="submission" date="2015-04" db="EMBL/GenBank/DDBJ databases">
        <title>A butyrogenic pathway from the amino acid lysine in a human gut commensal.</title>
        <authorList>
            <person name="de Vos W.M."/>
            <person name="Bui N.T.P."/>
            <person name="Plugge C.M."/>
            <person name="Ritari J."/>
        </authorList>
    </citation>
    <scope>NUCLEOTIDE SEQUENCE [LARGE SCALE GENOMIC DNA]</scope>
    <source>
        <strain evidence="2">AF211</strain>
    </source>
</reference>
<dbReference type="EMBL" id="CP011307">
    <property type="protein sequence ID" value="ALP94991.1"/>
    <property type="molecule type" value="Genomic_DNA"/>
</dbReference>
<proteinExistence type="predicted"/>
<protein>
    <submittedName>
        <fullName evidence="1">Uncharacterized protein</fullName>
    </submittedName>
</protein>
<evidence type="ECO:0000313" key="1">
    <source>
        <dbReference type="EMBL" id="ALP94991.1"/>
    </source>
</evidence>
<accession>A0A0S2W6R7</accession>
<dbReference type="Proteomes" id="UP000064844">
    <property type="component" value="Chromosome"/>
</dbReference>
<organism evidence="1 2">
    <name type="scientific">Intestinimonas butyriciproducens</name>
    <dbReference type="NCBI Taxonomy" id="1297617"/>
    <lineage>
        <taxon>Bacteria</taxon>
        <taxon>Bacillati</taxon>
        <taxon>Bacillota</taxon>
        <taxon>Clostridia</taxon>
        <taxon>Eubacteriales</taxon>
        <taxon>Intestinimonas</taxon>
    </lineage>
</organism>
<dbReference type="KEGG" id="ibu:IB211_02600c"/>
<dbReference type="RefSeq" id="WP_264464904.1">
    <property type="nucleotide sequence ID" value="NZ_CALICV010000151.1"/>
</dbReference>
<evidence type="ECO:0000313" key="2">
    <source>
        <dbReference type="Proteomes" id="UP000064844"/>
    </source>
</evidence>
<name>A0A0S2W6R7_9FIRM</name>
<gene>
    <name evidence="1" type="ORF">IB211_02600c</name>
</gene>
<sequence length="43" mass="5029">MLKKERFPLSQWREAARYLLESAAEDATMEEIRAQFKAAAENK</sequence>
<dbReference type="AlphaFoldDB" id="A0A0S2W6R7"/>
<keyword evidence="2" id="KW-1185">Reference proteome</keyword>
<reference evidence="1 2" key="1">
    <citation type="journal article" date="2015" name="Nat. Commun.">
        <title>Production of butyrate from lysine and the Amadori product fructoselysine by a human gut commensal.</title>
        <authorList>
            <person name="Bui T.P."/>
            <person name="Ritari J."/>
            <person name="Boeren S."/>
            <person name="de Waard P."/>
            <person name="Plugge C.M."/>
            <person name="de Vos W.M."/>
        </authorList>
    </citation>
    <scope>NUCLEOTIDE SEQUENCE [LARGE SCALE GENOMIC DNA]</scope>
    <source>
        <strain evidence="1 2">AF211</strain>
    </source>
</reference>